<sequence length="269" mass="29394">MSTTQPTLRTTRAKPAEGGPRPPRSVAEWTVFNLNNDLITMIIIAWDAGVTGANMAIVDRADACGFDMRAVDRHGRSQHRRITFRSAPCATVEKVRRELADLRERAARPRLAVSPSLFASLFAWCVLAFAWGHTHGVHVLEERVARFVGLHEEDVPSSKEFLGWCTFAVLAANAVEGLAAVYLARTKFLFSRRNCLGWFLLSLVAGSAAHREVFFFGAAARAPDATVGFRTGRGLPRRPGHARAEAGAVARVHGRLSAEAGLKTVRLVV</sequence>
<gene>
    <name evidence="3" type="ORF">PECAL_4P27030</name>
</gene>
<keyword evidence="2" id="KW-1133">Transmembrane helix</keyword>
<feature type="region of interest" description="Disordered" evidence="1">
    <location>
        <begin position="1"/>
        <end position="24"/>
    </location>
</feature>
<protein>
    <submittedName>
        <fullName evidence="3">Uncharacterized protein</fullName>
    </submittedName>
</protein>
<name>A0A8J2X550_9STRA</name>
<accession>A0A8J2X550</accession>
<keyword evidence="2" id="KW-0812">Transmembrane</keyword>
<evidence type="ECO:0000313" key="3">
    <source>
        <dbReference type="EMBL" id="CAH0375371.1"/>
    </source>
</evidence>
<reference evidence="3" key="1">
    <citation type="submission" date="2021-11" db="EMBL/GenBank/DDBJ databases">
        <authorList>
            <consortium name="Genoscope - CEA"/>
            <person name="William W."/>
        </authorList>
    </citation>
    <scope>NUCLEOTIDE SEQUENCE</scope>
</reference>
<keyword evidence="4" id="KW-1185">Reference proteome</keyword>
<keyword evidence="2" id="KW-0472">Membrane</keyword>
<dbReference type="OrthoDB" id="10547724at2759"/>
<comment type="caution">
    <text evidence="3">The sequence shown here is derived from an EMBL/GenBank/DDBJ whole genome shotgun (WGS) entry which is preliminary data.</text>
</comment>
<feature type="transmembrane region" description="Helical" evidence="2">
    <location>
        <begin position="111"/>
        <end position="131"/>
    </location>
</feature>
<evidence type="ECO:0000256" key="2">
    <source>
        <dbReference type="SAM" id="Phobius"/>
    </source>
</evidence>
<evidence type="ECO:0000256" key="1">
    <source>
        <dbReference type="SAM" id="MobiDB-lite"/>
    </source>
</evidence>
<feature type="transmembrane region" description="Helical" evidence="2">
    <location>
        <begin position="161"/>
        <end position="184"/>
    </location>
</feature>
<organism evidence="3 4">
    <name type="scientific">Pelagomonas calceolata</name>
    <dbReference type="NCBI Taxonomy" id="35677"/>
    <lineage>
        <taxon>Eukaryota</taxon>
        <taxon>Sar</taxon>
        <taxon>Stramenopiles</taxon>
        <taxon>Ochrophyta</taxon>
        <taxon>Pelagophyceae</taxon>
        <taxon>Pelagomonadales</taxon>
        <taxon>Pelagomonadaceae</taxon>
        <taxon>Pelagomonas</taxon>
    </lineage>
</organism>
<dbReference type="EMBL" id="CAKKNE010000004">
    <property type="protein sequence ID" value="CAH0375371.1"/>
    <property type="molecule type" value="Genomic_DNA"/>
</dbReference>
<dbReference type="Proteomes" id="UP000789595">
    <property type="component" value="Unassembled WGS sequence"/>
</dbReference>
<evidence type="ECO:0000313" key="4">
    <source>
        <dbReference type="Proteomes" id="UP000789595"/>
    </source>
</evidence>
<feature type="compositionally biased region" description="Polar residues" evidence="1">
    <location>
        <begin position="1"/>
        <end position="10"/>
    </location>
</feature>
<dbReference type="AlphaFoldDB" id="A0A8J2X550"/>
<proteinExistence type="predicted"/>